<accession>A0A0B4XIM4</accession>
<sequence>MVRWSCHENLFSQQRGAGRAWLSAEGPSPDDERGRSTLCYRTTVESYRLIEPYGLDPLENMPDGGTLLHMKARTRT</sequence>
<name>A0A0B4XIM4_9HYPH</name>
<evidence type="ECO:0000313" key="2">
    <source>
        <dbReference type="Proteomes" id="UP000031368"/>
    </source>
</evidence>
<geneLocation type="plasmid" evidence="1 2">
    <name>pRgalR602c</name>
</geneLocation>
<keyword evidence="2" id="KW-1185">Reference proteome</keyword>
<protein>
    <submittedName>
        <fullName evidence="1">Uncharacterized protein</fullName>
    </submittedName>
</protein>
<dbReference type="HOGENOM" id="CLU_2651953_0_0_5"/>
<reference evidence="1 2" key="1">
    <citation type="submission" date="2013-11" db="EMBL/GenBank/DDBJ databases">
        <title>Complete genome sequence of Rhizobium gallicum bv. gallicum R602.</title>
        <authorList>
            <person name="Bustos P."/>
            <person name="Santamaria R.I."/>
            <person name="Lozano L."/>
            <person name="Acosta J.L."/>
            <person name="Ormeno-Orrillo E."/>
            <person name="Rogel M.A."/>
            <person name="Romero D."/>
            <person name="Cevallos M.A."/>
            <person name="Martinez-Romero E."/>
            <person name="Gonzalez V."/>
        </authorList>
    </citation>
    <scope>NUCLEOTIDE SEQUENCE [LARGE SCALE GENOMIC DNA]</scope>
    <source>
        <strain evidence="1 2">R602</strain>
        <plasmid evidence="1 2">pRgalR602c</plasmid>
    </source>
</reference>
<dbReference type="KEGG" id="rga:RGR602_PC02243"/>
<dbReference type="AlphaFoldDB" id="A0A0B4XIM4"/>
<gene>
    <name evidence="1" type="ORF">RGR602_PC02243</name>
</gene>
<organism evidence="1 2">
    <name type="scientific">Rhizobium gallicum bv. gallicum R602sp</name>
    <dbReference type="NCBI Taxonomy" id="1041138"/>
    <lineage>
        <taxon>Bacteria</taxon>
        <taxon>Pseudomonadati</taxon>
        <taxon>Pseudomonadota</taxon>
        <taxon>Alphaproteobacteria</taxon>
        <taxon>Hyphomicrobiales</taxon>
        <taxon>Rhizobiaceae</taxon>
        <taxon>Rhizobium/Agrobacterium group</taxon>
        <taxon>Rhizobium</taxon>
    </lineage>
</organism>
<dbReference type="EMBL" id="CP006880">
    <property type="protein sequence ID" value="AJD46262.1"/>
    <property type="molecule type" value="Genomic_DNA"/>
</dbReference>
<keyword evidence="1" id="KW-0614">Plasmid</keyword>
<evidence type="ECO:0000313" key="1">
    <source>
        <dbReference type="EMBL" id="AJD46262.1"/>
    </source>
</evidence>
<dbReference type="Proteomes" id="UP000031368">
    <property type="component" value="Plasmid pRgalR602c"/>
</dbReference>
<proteinExistence type="predicted"/>